<comment type="caution">
    <text evidence="2">The sequence shown here is derived from an EMBL/GenBank/DDBJ whole genome shotgun (WGS) entry which is preliminary data.</text>
</comment>
<organism evidence="2 3">
    <name type="scientific">Paraconexibacter algicola</name>
    <dbReference type="NCBI Taxonomy" id="2133960"/>
    <lineage>
        <taxon>Bacteria</taxon>
        <taxon>Bacillati</taxon>
        <taxon>Actinomycetota</taxon>
        <taxon>Thermoleophilia</taxon>
        <taxon>Solirubrobacterales</taxon>
        <taxon>Paraconexibacteraceae</taxon>
        <taxon>Paraconexibacter</taxon>
    </lineage>
</organism>
<proteinExistence type="predicted"/>
<dbReference type="EMBL" id="PYYB01000001">
    <property type="protein sequence ID" value="PTL59463.1"/>
    <property type="molecule type" value="Genomic_DNA"/>
</dbReference>
<sequence>MACAVCDGGPITARVVISFVRTWLPAIVVVGGLAVIVIGRDEIALEGGAGIIGAGLSIWLFNVLLRMSYSGERDRHDEADARAFFDRHGVWPDEASDELLRRDARRRRQQP</sequence>
<reference evidence="2 3" key="1">
    <citation type="submission" date="2018-03" db="EMBL/GenBank/DDBJ databases">
        <title>Aquarubrobacter algicola gen. nov., sp. nov., a novel actinobacterium isolated from shallow eutrophic lake during the end of cyanobacterial harmful algal blooms.</title>
        <authorList>
            <person name="Chun S.J."/>
        </authorList>
    </citation>
    <scope>NUCLEOTIDE SEQUENCE [LARGE SCALE GENOMIC DNA]</scope>
    <source>
        <strain evidence="2 3">Seoho-28</strain>
    </source>
</reference>
<feature type="transmembrane region" description="Helical" evidence="1">
    <location>
        <begin position="45"/>
        <end position="65"/>
    </location>
</feature>
<protein>
    <submittedName>
        <fullName evidence="2">Uncharacterized protein</fullName>
    </submittedName>
</protein>
<keyword evidence="1" id="KW-1133">Transmembrane helix</keyword>
<evidence type="ECO:0000313" key="2">
    <source>
        <dbReference type="EMBL" id="PTL59463.1"/>
    </source>
</evidence>
<name>A0A2T4UJP6_9ACTN</name>
<keyword evidence="3" id="KW-1185">Reference proteome</keyword>
<dbReference type="Proteomes" id="UP000240739">
    <property type="component" value="Unassembled WGS sequence"/>
</dbReference>
<evidence type="ECO:0000256" key="1">
    <source>
        <dbReference type="SAM" id="Phobius"/>
    </source>
</evidence>
<gene>
    <name evidence="2" type="ORF">C7Y72_07270</name>
</gene>
<dbReference type="RefSeq" id="WP_107568108.1">
    <property type="nucleotide sequence ID" value="NZ_PYYB01000001.1"/>
</dbReference>
<dbReference type="AlphaFoldDB" id="A0A2T4UJP6"/>
<keyword evidence="1" id="KW-0812">Transmembrane</keyword>
<accession>A0A2T4UJP6</accession>
<feature type="transmembrane region" description="Helical" evidence="1">
    <location>
        <begin position="22"/>
        <end position="39"/>
    </location>
</feature>
<evidence type="ECO:0000313" key="3">
    <source>
        <dbReference type="Proteomes" id="UP000240739"/>
    </source>
</evidence>
<dbReference type="OrthoDB" id="5244837at2"/>
<keyword evidence="1" id="KW-0472">Membrane</keyword>